<organism evidence="2 3">
    <name type="scientific">Hypocrea virens (strain Gv29-8 / FGSC 10586)</name>
    <name type="common">Gliocladium virens</name>
    <name type="synonym">Trichoderma virens</name>
    <dbReference type="NCBI Taxonomy" id="413071"/>
    <lineage>
        <taxon>Eukaryota</taxon>
        <taxon>Fungi</taxon>
        <taxon>Dikarya</taxon>
        <taxon>Ascomycota</taxon>
        <taxon>Pezizomycotina</taxon>
        <taxon>Sordariomycetes</taxon>
        <taxon>Hypocreomycetidae</taxon>
        <taxon>Hypocreales</taxon>
        <taxon>Hypocreaceae</taxon>
        <taxon>Trichoderma</taxon>
    </lineage>
</organism>
<sequence length="270" mass="30144">MDKTNLHRDSSSYAASPMSDSMQVTGVPDEAPLDFSDLAPLDFPDFSEKGMLDFLNGTTFVQSQHPAPDHPVCNNSMHSSNQLPVDLDPSNLGVAPARDCAAFSQVPPFVNPHPTQASSPDDSLDIIGAPNMSTPVVRPPASNGAPRRLACIFSKCSPEGQPPTCLDKDFENFSRVKEHVRKKHCNPIYCPRCYLTRFRTRREFDAHLRQPIICHLREFKEMNGYNPENKEQNVIIGQRANPGKSEEERWMELFKAVFPGYLPPDSIYAA</sequence>
<reference evidence="2 3" key="1">
    <citation type="journal article" date="2011" name="Genome Biol.">
        <title>Comparative genome sequence analysis underscores mycoparasitism as the ancestral life style of Trichoderma.</title>
        <authorList>
            <person name="Kubicek C.P."/>
            <person name="Herrera-Estrella A."/>
            <person name="Seidl-Seiboth V."/>
            <person name="Martinez D.A."/>
            <person name="Druzhinina I.S."/>
            <person name="Thon M."/>
            <person name="Zeilinger S."/>
            <person name="Casas-Flores S."/>
            <person name="Horwitz B.A."/>
            <person name="Mukherjee P.K."/>
            <person name="Mukherjee M."/>
            <person name="Kredics L."/>
            <person name="Alcaraz L.D."/>
            <person name="Aerts A."/>
            <person name="Antal Z."/>
            <person name="Atanasova L."/>
            <person name="Cervantes-Badillo M.G."/>
            <person name="Challacombe J."/>
            <person name="Chertkov O."/>
            <person name="McCluskey K."/>
            <person name="Coulpier F."/>
            <person name="Deshpande N."/>
            <person name="von Doehren H."/>
            <person name="Ebbole D.J."/>
            <person name="Esquivel-Naranjo E.U."/>
            <person name="Fekete E."/>
            <person name="Flipphi M."/>
            <person name="Glaser F."/>
            <person name="Gomez-Rodriguez E.Y."/>
            <person name="Gruber S."/>
            <person name="Han C."/>
            <person name="Henrissat B."/>
            <person name="Hermosa R."/>
            <person name="Hernandez-Onate M."/>
            <person name="Karaffa L."/>
            <person name="Kosti I."/>
            <person name="Le Crom S."/>
            <person name="Lindquist E."/>
            <person name="Lucas S."/>
            <person name="Luebeck M."/>
            <person name="Luebeck P.S."/>
            <person name="Margeot A."/>
            <person name="Metz B."/>
            <person name="Misra M."/>
            <person name="Nevalainen H."/>
            <person name="Omann M."/>
            <person name="Packer N."/>
            <person name="Perrone G."/>
            <person name="Uresti-Rivera E.E."/>
            <person name="Salamov A."/>
            <person name="Schmoll M."/>
            <person name="Seiboth B."/>
            <person name="Shapiro H."/>
            <person name="Sukno S."/>
            <person name="Tamayo-Ramos J.A."/>
            <person name="Tisch D."/>
            <person name="Wiest A."/>
            <person name="Wilkinson H.H."/>
            <person name="Zhang M."/>
            <person name="Coutinho P.M."/>
            <person name="Kenerley C.M."/>
            <person name="Monte E."/>
            <person name="Baker S.E."/>
            <person name="Grigoriev I.V."/>
        </authorList>
    </citation>
    <scope>NUCLEOTIDE SEQUENCE [LARGE SCALE GENOMIC DNA]</scope>
    <source>
        <strain evidence="3">Gv29-8 / FGSC 10586</strain>
    </source>
</reference>
<dbReference type="STRING" id="413071.G9MLM3"/>
<accession>G9MLM3</accession>
<evidence type="ECO:0000256" key="1">
    <source>
        <dbReference type="SAM" id="MobiDB-lite"/>
    </source>
</evidence>
<dbReference type="GeneID" id="25796169"/>
<dbReference type="InParanoid" id="G9MLM3"/>
<keyword evidence="3" id="KW-1185">Reference proteome</keyword>
<dbReference type="HOGENOM" id="CLU_1030811_0_0_1"/>
<feature type="region of interest" description="Disordered" evidence="1">
    <location>
        <begin position="1"/>
        <end position="29"/>
    </location>
</feature>
<feature type="compositionally biased region" description="Low complexity" evidence="1">
    <location>
        <begin position="11"/>
        <end position="22"/>
    </location>
</feature>
<name>G9MLM3_HYPVG</name>
<dbReference type="VEuPathDB" id="FungiDB:TRIVIDRAFT_61051"/>
<evidence type="ECO:0008006" key="4">
    <source>
        <dbReference type="Google" id="ProtNLM"/>
    </source>
</evidence>
<dbReference type="PANTHER" id="PTHR38166">
    <property type="entry name" value="C2H2-TYPE DOMAIN-CONTAINING PROTEIN-RELATED"/>
    <property type="match status" value="1"/>
</dbReference>
<dbReference type="EMBL" id="ABDF02000004">
    <property type="protein sequence ID" value="EHK24250.1"/>
    <property type="molecule type" value="Genomic_DNA"/>
</dbReference>
<dbReference type="AlphaFoldDB" id="G9MLM3"/>
<evidence type="ECO:0000313" key="3">
    <source>
        <dbReference type="Proteomes" id="UP000007115"/>
    </source>
</evidence>
<protein>
    <recommendedName>
        <fullName evidence="4">C2H2-type domain-containing protein</fullName>
    </recommendedName>
</protein>
<comment type="caution">
    <text evidence="2">The sequence shown here is derived from an EMBL/GenBank/DDBJ whole genome shotgun (WGS) entry which is preliminary data.</text>
</comment>
<dbReference type="OrthoDB" id="4161727at2759"/>
<feature type="compositionally biased region" description="Basic and acidic residues" evidence="1">
    <location>
        <begin position="1"/>
        <end position="10"/>
    </location>
</feature>
<proteinExistence type="predicted"/>
<dbReference type="PANTHER" id="PTHR38166:SF1">
    <property type="entry name" value="C2H2-TYPE DOMAIN-CONTAINING PROTEIN"/>
    <property type="match status" value="1"/>
</dbReference>
<dbReference type="Proteomes" id="UP000007115">
    <property type="component" value="Unassembled WGS sequence"/>
</dbReference>
<dbReference type="RefSeq" id="XP_013958463.1">
    <property type="nucleotide sequence ID" value="XM_014102988.1"/>
</dbReference>
<gene>
    <name evidence="2" type="ORF">TRIVIDRAFT_61051</name>
</gene>
<evidence type="ECO:0000313" key="2">
    <source>
        <dbReference type="EMBL" id="EHK24250.1"/>
    </source>
</evidence>